<organism evidence="2 3">
    <name type="scientific">Granulicella mallensis</name>
    <dbReference type="NCBI Taxonomy" id="940614"/>
    <lineage>
        <taxon>Bacteria</taxon>
        <taxon>Pseudomonadati</taxon>
        <taxon>Acidobacteriota</taxon>
        <taxon>Terriglobia</taxon>
        <taxon>Terriglobales</taxon>
        <taxon>Acidobacteriaceae</taxon>
        <taxon>Granulicella</taxon>
    </lineage>
</organism>
<keyword evidence="1" id="KW-0812">Transmembrane</keyword>
<keyword evidence="1" id="KW-0472">Membrane</keyword>
<gene>
    <name evidence="2" type="ORF">HDF15_005196</name>
</gene>
<accession>A0A7W8ECK9</accession>
<comment type="caution">
    <text evidence="2">The sequence shown here is derived from an EMBL/GenBank/DDBJ whole genome shotgun (WGS) entry which is preliminary data.</text>
</comment>
<sequence>MPLTKGWQARQLKADMQEILSNPNSASADGRQATGQALHPHGKRERGLLLVGLFKLSKAIFFTALGAGALHLVHRNIGDLVMRIVDALPVDPEGRLVSLLMDKADLIDTRHLRQAGVLSFLYAVVCVVEGTGLMLEKTWAEYFTTLLTAAALPWEIYELFAHFSGFRVGLLLVNLGVLGYLLWFLKRKRLEEEEAASAHSSSSS</sequence>
<reference evidence="2 3" key="1">
    <citation type="submission" date="2020-08" db="EMBL/GenBank/DDBJ databases">
        <title>Genomic Encyclopedia of Type Strains, Phase IV (KMG-V): Genome sequencing to study the core and pangenomes of soil and plant-associated prokaryotes.</title>
        <authorList>
            <person name="Whitman W."/>
        </authorList>
    </citation>
    <scope>NUCLEOTIDE SEQUENCE [LARGE SCALE GENOMIC DNA]</scope>
    <source>
        <strain evidence="2 3">X5P3</strain>
    </source>
</reference>
<keyword evidence="1" id="KW-1133">Transmembrane helix</keyword>
<dbReference type="RefSeq" id="WP_184261007.1">
    <property type="nucleotide sequence ID" value="NZ_JACHIO010000036.1"/>
</dbReference>
<dbReference type="InterPro" id="IPR021125">
    <property type="entry name" value="DUF2127"/>
</dbReference>
<protein>
    <submittedName>
        <fullName evidence="2">Uncharacterized membrane protein (DUF2068 family)</fullName>
    </submittedName>
</protein>
<dbReference type="EMBL" id="JACHIO010000036">
    <property type="protein sequence ID" value="MBB5066811.1"/>
    <property type="molecule type" value="Genomic_DNA"/>
</dbReference>
<evidence type="ECO:0000313" key="3">
    <source>
        <dbReference type="Proteomes" id="UP000584867"/>
    </source>
</evidence>
<feature type="transmembrane region" description="Helical" evidence="1">
    <location>
        <begin position="166"/>
        <end position="185"/>
    </location>
</feature>
<dbReference type="Proteomes" id="UP000584867">
    <property type="component" value="Unassembled WGS sequence"/>
</dbReference>
<dbReference type="Pfam" id="PF09900">
    <property type="entry name" value="DUF2127"/>
    <property type="match status" value="1"/>
</dbReference>
<feature type="transmembrane region" description="Helical" evidence="1">
    <location>
        <begin position="115"/>
        <end position="135"/>
    </location>
</feature>
<proteinExistence type="predicted"/>
<name>A0A7W8ECK9_9BACT</name>
<dbReference type="AlphaFoldDB" id="A0A7W8ECK9"/>
<evidence type="ECO:0000313" key="2">
    <source>
        <dbReference type="EMBL" id="MBB5066811.1"/>
    </source>
</evidence>
<evidence type="ECO:0000256" key="1">
    <source>
        <dbReference type="SAM" id="Phobius"/>
    </source>
</evidence>